<feature type="compositionally biased region" description="Low complexity" evidence="1">
    <location>
        <begin position="40"/>
        <end position="51"/>
    </location>
</feature>
<organism evidence="2 3">
    <name type="scientific">Pleuronectes platessa</name>
    <name type="common">European plaice</name>
    <dbReference type="NCBI Taxonomy" id="8262"/>
    <lineage>
        <taxon>Eukaryota</taxon>
        <taxon>Metazoa</taxon>
        <taxon>Chordata</taxon>
        <taxon>Craniata</taxon>
        <taxon>Vertebrata</taxon>
        <taxon>Euteleostomi</taxon>
        <taxon>Actinopterygii</taxon>
        <taxon>Neopterygii</taxon>
        <taxon>Teleostei</taxon>
        <taxon>Neoteleostei</taxon>
        <taxon>Acanthomorphata</taxon>
        <taxon>Carangaria</taxon>
        <taxon>Pleuronectiformes</taxon>
        <taxon>Pleuronectoidei</taxon>
        <taxon>Pleuronectidae</taxon>
        <taxon>Pleuronectes</taxon>
    </lineage>
</organism>
<dbReference type="AlphaFoldDB" id="A0A9N7YEX3"/>
<sequence>MLGTLIGTHRKRENKRVKQTHNEPLQRRLDKTRKQAETESSSQPVPQPDSSAMEQRPEERSTTFWVKQETVFSD</sequence>
<feature type="region of interest" description="Disordered" evidence="1">
    <location>
        <begin position="1"/>
        <end position="74"/>
    </location>
</feature>
<dbReference type="Proteomes" id="UP001153269">
    <property type="component" value="Unassembled WGS sequence"/>
</dbReference>
<gene>
    <name evidence="2" type="ORF">PLEPLA_LOCUS16960</name>
</gene>
<proteinExistence type="predicted"/>
<feature type="compositionally biased region" description="Polar residues" evidence="1">
    <location>
        <begin position="62"/>
        <end position="74"/>
    </location>
</feature>
<comment type="caution">
    <text evidence="2">The sequence shown here is derived from an EMBL/GenBank/DDBJ whole genome shotgun (WGS) entry which is preliminary data.</text>
</comment>
<name>A0A9N7YEX3_PLEPL</name>
<feature type="compositionally biased region" description="Basic and acidic residues" evidence="1">
    <location>
        <begin position="20"/>
        <end position="37"/>
    </location>
</feature>
<protein>
    <submittedName>
        <fullName evidence="2">Uncharacterized protein</fullName>
    </submittedName>
</protein>
<evidence type="ECO:0000313" key="3">
    <source>
        <dbReference type="Proteomes" id="UP001153269"/>
    </source>
</evidence>
<evidence type="ECO:0000313" key="2">
    <source>
        <dbReference type="EMBL" id="CAB1428985.1"/>
    </source>
</evidence>
<feature type="compositionally biased region" description="Basic residues" evidence="1">
    <location>
        <begin position="8"/>
        <end position="19"/>
    </location>
</feature>
<accession>A0A9N7YEX3</accession>
<evidence type="ECO:0000256" key="1">
    <source>
        <dbReference type="SAM" id="MobiDB-lite"/>
    </source>
</evidence>
<reference evidence="2" key="1">
    <citation type="submission" date="2020-03" db="EMBL/GenBank/DDBJ databases">
        <authorList>
            <person name="Weist P."/>
        </authorList>
    </citation>
    <scope>NUCLEOTIDE SEQUENCE</scope>
</reference>
<dbReference type="EMBL" id="CADEAL010001107">
    <property type="protein sequence ID" value="CAB1428985.1"/>
    <property type="molecule type" value="Genomic_DNA"/>
</dbReference>
<keyword evidence="3" id="KW-1185">Reference proteome</keyword>